<comment type="subcellular location">
    <subcellularLocation>
        <location evidence="1">Cytoplasm</location>
    </subcellularLocation>
</comment>
<dbReference type="Gene3D" id="1.20.120.810">
    <property type="entry name" value="Vinculin, Vh2 four-helix bundle"/>
    <property type="match status" value="1"/>
</dbReference>
<dbReference type="GO" id="GO:0005912">
    <property type="term" value="C:adherens junction"/>
    <property type="evidence" value="ECO:0007669"/>
    <property type="project" value="TreeGrafter"/>
</dbReference>
<dbReference type="Proteomes" id="UP001372834">
    <property type="component" value="Unassembled WGS sequence"/>
</dbReference>
<comment type="caution">
    <text evidence="3">The sequence shown here is derived from an EMBL/GenBank/DDBJ whole genome shotgun (WGS) entry which is preliminary data.</text>
</comment>
<dbReference type="InterPro" id="IPR008837">
    <property type="entry name" value="Serendipity_A"/>
</dbReference>
<accession>A0AAN8PX41</accession>
<dbReference type="PANTHER" id="PTHR18914:SF33">
    <property type="entry name" value="RE47911P-RELATED"/>
    <property type="match status" value="1"/>
</dbReference>
<dbReference type="GO" id="GO:0098609">
    <property type="term" value="P:cell-cell adhesion"/>
    <property type="evidence" value="ECO:0007669"/>
    <property type="project" value="TreeGrafter"/>
</dbReference>
<dbReference type="GO" id="GO:0016477">
    <property type="term" value="P:cell migration"/>
    <property type="evidence" value="ECO:0007669"/>
    <property type="project" value="TreeGrafter"/>
</dbReference>
<dbReference type="Pfam" id="PF05482">
    <property type="entry name" value="Serendipity_A"/>
    <property type="match status" value="1"/>
</dbReference>
<proteinExistence type="predicted"/>
<evidence type="ECO:0000313" key="4">
    <source>
        <dbReference type="Proteomes" id="UP001372834"/>
    </source>
</evidence>
<dbReference type="EMBL" id="JAWJWE010000003">
    <property type="protein sequence ID" value="KAK6639082.1"/>
    <property type="molecule type" value="Genomic_DNA"/>
</dbReference>
<evidence type="ECO:0000256" key="1">
    <source>
        <dbReference type="ARBA" id="ARBA00004496"/>
    </source>
</evidence>
<dbReference type="GO" id="GO:0008013">
    <property type="term" value="F:beta-catenin binding"/>
    <property type="evidence" value="ECO:0007669"/>
    <property type="project" value="TreeGrafter"/>
</dbReference>
<evidence type="ECO:0000313" key="3">
    <source>
        <dbReference type="EMBL" id="KAK6639082.1"/>
    </source>
</evidence>
<dbReference type="GO" id="GO:0051015">
    <property type="term" value="F:actin filament binding"/>
    <property type="evidence" value="ECO:0007669"/>
    <property type="project" value="TreeGrafter"/>
</dbReference>
<dbReference type="GO" id="GO:0016342">
    <property type="term" value="C:catenin complex"/>
    <property type="evidence" value="ECO:0007669"/>
    <property type="project" value="TreeGrafter"/>
</dbReference>
<gene>
    <name evidence="3" type="ORF">RUM43_007352</name>
</gene>
<name>A0AAN8PX41_POLSC</name>
<evidence type="ECO:0000256" key="2">
    <source>
        <dbReference type="ARBA" id="ARBA00022490"/>
    </source>
</evidence>
<reference evidence="3 4" key="1">
    <citation type="submission" date="2023-10" db="EMBL/GenBank/DDBJ databases">
        <title>Genomes of two closely related lineages of the louse Polyplax serrata with different host specificities.</title>
        <authorList>
            <person name="Martinu J."/>
            <person name="Tarabai H."/>
            <person name="Stefka J."/>
            <person name="Hypsa V."/>
        </authorList>
    </citation>
    <scope>NUCLEOTIDE SEQUENCE [LARGE SCALE GENOMIC DNA]</scope>
    <source>
        <strain evidence="3">HR10_N</strain>
    </source>
</reference>
<keyword evidence="2" id="KW-0963">Cytoplasm</keyword>
<dbReference type="GO" id="GO:0007349">
    <property type="term" value="P:cellularization"/>
    <property type="evidence" value="ECO:0007669"/>
    <property type="project" value="InterPro"/>
</dbReference>
<organism evidence="3 4">
    <name type="scientific">Polyplax serrata</name>
    <name type="common">Common mouse louse</name>
    <dbReference type="NCBI Taxonomy" id="468196"/>
    <lineage>
        <taxon>Eukaryota</taxon>
        <taxon>Metazoa</taxon>
        <taxon>Ecdysozoa</taxon>
        <taxon>Arthropoda</taxon>
        <taxon>Hexapoda</taxon>
        <taxon>Insecta</taxon>
        <taxon>Pterygota</taxon>
        <taxon>Neoptera</taxon>
        <taxon>Paraneoptera</taxon>
        <taxon>Psocodea</taxon>
        <taxon>Troctomorpha</taxon>
        <taxon>Phthiraptera</taxon>
        <taxon>Anoplura</taxon>
        <taxon>Polyplacidae</taxon>
        <taxon>Polyplax</taxon>
    </lineage>
</organism>
<dbReference type="GO" id="GO:0005737">
    <property type="term" value="C:cytoplasm"/>
    <property type="evidence" value="ECO:0007669"/>
    <property type="project" value="UniProtKB-SubCell"/>
</dbReference>
<dbReference type="PANTHER" id="PTHR18914">
    <property type="entry name" value="ALPHA CATENIN"/>
    <property type="match status" value="1"/>
</dbReference>
<evidence type="ECO:0008006" key="5">
    <source>
        <dbReference type="Google" id="ProtNLM"/>
    </source>
</evidence>
<protein>
    <recommendedName>
        <fullName evidence="5">Serendipity locus protein alpha</fullName>
    </recommendedName>
</protein>
<dbReference type="AlphaFoldDB" id="A0AAN8PX41"/>
<sequence length="848" mass="96400">MENLPIKLNELSPIIISLIEKIQILDSGVLMKEEKALCRKEMLDIVTELRSFFEEALKSLVPGDHTKIFIERIERAFSQFEWDANVGISPYEFQKHSDNARVLMTSILKLLGMKGAAFLIIETYVKLCTKIVDEMLPGSPKRATDVKNFKLLLDAVLTMTKVFIKYWHIALKPNQKNSIALCLSQVCKVLPFLLKMIEIGNSDVGKFALQMIMKCISKIMSDIHSNGNLQATDCGQEFITLMEFCLNKLNEVARDGTDLIEKIEEAVATMKPMIDDIICYAMSISQVTESDNDRSGILNASLKVIREFEDLKNMFDNIDIYQVKLNSRSVGESLCNLERQVNTTVLRLVLEVFTGINCPLKNIVNKCKTDIQKDNKATEDLNVLISEFDKEMDKIMQIGLFAISCTSDSSRILRIQSCLASLESLETELIPVLTTLYIDCNAKNKSNFQQLIDLWLEEMTELKNLIDSILDPAGFCDIVNSQINLLMVDLKETLNNNPCLGKAKPILFKIIRYSKKLIKTLRKNFEDESVSNETEDYLQKFQIAVQECEAMDKLLDEEHAECKDVNKTVNRVLKRGEFLQGELKKLSSHLFVLACEEKLLDSETDDDLRTPIPQKNYYKLCYSAQSATENNIDMDVLTPYICNGIMRSKRRSILYGTPTKMEKELKKNFDATLLQARHWSNTPKSKKRSRCCKPLNMNLELANTIDLEITTILENLSQLNSTFNKSFVSEKKNWEKEKKDATCGTETNPMPSYKSTGCLVNKHSFKAEPDSENQKPSNENIGGEILLGTQLRNRVLQSLTDLSQNAALFVSTESDGVSAFSTPERHNDLKIVEEKINFLKEQMPCMLP</sequence>